<dbReference type="InterPro" id="IPR027417">
    <property type="entry name" value="P-loop_NTPase"/>
</dbReference>
<dbReference type="EMBL" id="MU825877">
    <property type="protein sequence ID" value="KAJ7386194.1"/>
    <property type="molecule type" value="Genomic_DNA"/>
</dbReference>
<evidence type="ECO:0000313" key="1">
    <source>
        <dbReference type="EMBL" id="KAJ7386194.1"/>
    </source>
</evidence>
<evidence type="ECO:0000313" key="2">
    <source>
        <dbReference type="Proteomes" id="UP001163046"/>
    </source>
</evidence>
<comment type="caution">
    <text evidence="1">The sequence shown here is derived from an EMBL/GenBank/DDBJ whole genome shotgun (WGS) entry which is preliminary data.</text>
</comment>
<proteinExistence type="predicted"/>
<name>A0A9W9ZS72_9CNID</name>
<gene>
    <name evidence="1" type="ORF">OS493_010587</name>
</gene>
<dbReference type="AlphaFoldDB" id="A0A9W9ZS72"/>
<protein>
    <submittedName>
        <fullName evidence="1">Uncharacterized protein</fullName>
    </submittedName>
</protein>
<dbReference type="Gene3D" id="3.40.50.300">
    <property type="entry name" value="P-loop containing nucleotide triphosphate hydrolases"/>
    <property type="match status" value="1"/>
</dbReference>
<organism evidence="1 2">
    <name type="scientific">Desmophyllum pertusum</name>
    <dbReference type="NCBI Taxonomy" id="174260"/>
    <lineage>
        <taxon>Eukaryota</taxon>
        <taxon>Metazoa</taxon>
        <taxon>Cnidaria</taxon>
        <taxon>Anthozoa</taxon>
        <taxon>Hexacorallia</taxon>
        <taxon>Scleractinia</taxon>
        <taxon>Caryophylliina</taxon>
        <taxon>Caryophylliidae</taxon>
        <taxon>Desmophyllum</taxon>
    </lineage>
</organism>
<reference evidence="1" key="1">
    <citation type="submission" date="2023-01" db="EMBL/GenBank/DDBJ databases">
        <title>Genome assembly of the deep-sea coral Lophelia pertusa.</title>
        <authorList>
            <person name="Herrera S."/>
            <person name="Cordes E."/>
        </authorList>
    </citation>
    <scope>NUCLEOTIDE SEQUENCE</scope>
    <source>
        <strain evidence="1">USNM1676648</strain>
        <tissue evidence="1">Polyp</tissue>
    </source>
</reference>
<accession>A0A9W9ZS72</accession>
<keyword evidence="2" id="KW-1185">Reference proteome</keyword>
<sequence length="104" mass="12052">MKLIAFLTGDMQLKREKWLLESGFSRINEIRSIVRKVPVIALTATATTATRLQIIRALEMKKSCSCSGHPQQAKHYIWRQSHNSEPRCNIPKNGERFKRPEEFV</sequence>
<dbReference type="Proteomes" id="UP001163046">
    <property type="component" value="Unassembled WGS sequence"/>
</dbReference>